<feature type="domain" description="Glycosyl transferase family 28 C-terminal" evidence="5">
    <location>
        <begin position="228"/>
        <end position="375"/>
    </location>
</feature>
<comment type="caution">
    <text evidence="7">The sequence shown here is derived from an EMBL/GenBank/DDBJ whole genome shotgun (WGS) entry which is preliminary data.</text>
</comment>
<dbReference type="SUPFAM" id="SSF53756">
    <property type="entry name" value="UDP-Glycosyltransferase/glycogen phosphorylase"/>
    <property type="match status" value="1"/>
</dbReference>
<evidence type="ECO:0000313" key="8">
    <source>
        <dbReference type="Proteomes" id="UP000215459"/>
    </source>
</evidence>
<dbReference type="OrthoDB" id="9815663at2"/>
<comment type="similarity">
    <text evidence="2">Belongs to the glycosyltransferase 28 family.</text>
</comment>
<dbReference type="InterPro" id="IPR007235">
    <property type="entry name" value="Glyco_trans_28_C"/>
</dbReference>
<evidence type="ECO:0000256" key="4">
    <source>
        <dbReference type="ARBA" id="ARBA00022679"/>
    </source>
</evidence>
<reference evidence="7 8" key="1">
    <citation type="submission" date="2017-07" db="EMBL/GenBank/DDBJ databases">
        <title>The genome sequence of Paludifilum halophilum highlights mechanisms for microbial adaptation to high salt environemnts.</title>
        <authorList>
            <person name="Belbahri L."/>
        </authorList>
    </citation>
    <scope>NUCLEOTIDE SEQUENCE [LARGE SCALE GENOMIC DNA]</scope>
    <source>
        <strain evidence="7 8">DSM 102817</strain>
    </source>
</reference>
<comment type="subcellular location">
    <subcellularLocation>
        <location evidence="1">Membrane</location>
    </subcellularLocation>
</comment>
<proteinExistence type="inferred from homology"/>
<name>A0A235B518_9BACL</name>
<evidence type="ECO:0008006" key="9">
    <source>
        <dbReference type="Google" id="ProtNLM"/>
    </source>
</evidence>
<organism evidence="7 8">
    <name type="scientific">Paludifilum halophilum</name>
    <dbReference type="NCBI Taxonomy" id="1642702"/>
    <lineage>
        <taxon>Bacteria</taxon>
        <taxon>Bacillati</taxon>
        <taxon>Bacillota</taxon>
        <taxon>Bacilli</taxon>
        <taxon>Bacillales</taxon>
        <taxon>Thermoactinomycetaceae</taxon>
        <taxon>Paludifilum</taxon>
    </lineage>
</organism>
<dbReference type="Pfam" id="PF04101">
    <property type="entry name" value="Glyco_tran_28_C"/>
    <property type="match status" value="1"/>
</dbReference>
<dbReference type="AlphaFoldDB" id="A0A235B518"/>
<evidence type="ECO:0000256" key="2">
    <source>
        <dbReference type="ARBA" id="ARBA00006962"/>
    </source>
</evidence>
<dbReference type="EMBL" id="NOWF01000008">
    <property type="protein sequence ID" value="OYD06987.1"/>
    <property type="molecule type" value="Genomic_DNA"/>
</dbReference>
<keyword evidence="8" id="KW-1185">Reference proteome</keyword>
<dbReference type="GO" id="GO:0016020">
    <property type="term" value="C:membrane"/>
    <property type="evidence" value="ECO:0007669"/>
    <property type="project" value="UniProtKB-SubCell"/>
</dbReference>
<sequence length="399" mass="45268">MMDRMAWSGGLVEKDWYDSGVVTGFGNGALFVSENFGSGHTKAAEALARGIREADPGIRVQLVELGRELRPQVNQALLYSYLGMIRKVPGLWRKVYGRHHHRSFPRWIEWCLYQTLYSRLSEYIGHFQPRVVVSTHPFASSGVARIKREGYPVRLCTVITDFSAHGSWINREVDMYLVPYAGVKQQLIQMGVDARRVAVTGIPTDGRFWEVRDSGAVRRYLGIRDMPTVLILGGGLGMGRTEELVRMAAKWKQHLQIVVCTGHNHKLLQSLYRREELNHPHIRVTGFTEAMADWMDAADLILTKPGGMTCTEAIAKGKPLLLYGSIPGHEERNSLFMVDNGLAKRVTDESDLDRWLERLLTDADSFACIREQMMRWRWKIHPSKSVQAVLNLMTPSSTM</sequence>
<keyword evidence="3" id="KW-0328">Glycosyltransferase</keyword>
<dbReference type="InterPro" id="IPR009695">
    <property type="entry name" value="Diacylglyc_glucosyltr_N"/>
</dbReference>
<evidence type="ECO:0000256" key="3">
    <source>
        <dbReference type="ARBA" id="ARBA00022676"/>
    </source>
</evidence>
<feature type="domain" description="Diacylglycerol glucosyltransferase N-terminal" evidence="6">
    <location>
        <begin position="40"/>
        <end position="203"/>
    </location>
</feature>
<dbReference type="Pfam" id="PF06925">
    <property type="entry name" value="MGDG_synth"/>
    <property type="match status" value="1"/>
</dbReference>
<dbReference type="Proteomes" id="UP000215459">
    <property type="component" value="Unassembled WGS sequence"/>
</dbReference>
<dbReference type="RefSeq" id="WP_094265184.1">
    <property type="nucleotide sequence ID" value="NZ_NOWF01000008.1"/>
</dbReference>
<protein>
    <recommendedName>
        <fullName evidence="9">Galactosyldiacylglycerol synthase</fullName>
    </recommendedName>
</protein>
<evidence type="ECO:0000259" key="6">
    <source>
        <dbReference type="Pfam" id="PF06925"/>
    </source>
</evidence>
<dbReference type="GO" id="GO:0016758">
    <property type="term" value="F:hexosyltransferase activity"/>
    <property type="evidence" value="ECO:0007669"/>
    <property type="project" value="InterPro"/>
</dbReference>
<dbReference type="PANTHER" id="PTHR43025:SF3">
    <property type="entry name" value="MONOGALACTOSYLDIACYLGLYCEROL SYNTHASE 1, CHLOROPLASTIC"/>
    <property type="match status" value="1"/>
</dbReference>
<dbReference type="GO" id="GO:0009247">
    <property type="term" value="P:glycolipid biosynthetic process"/>
    <property type="evidence" value="ECO:0007669"/>
    <property type="project" value="InterPro"/>
</dbReference>
<dbReference type="InterPro" id="IPR050519">
    <property type="entry name" value="Glycosyltransf_28_UgtP"/>
</dbReference>
<evidence type="ECO:0000256" key="1">
    <source>
        <dbReference type="ARBA" id="ARBA00004370"/>
    </source>
</evidence>
<dbReference type="Gene3D" id="3.40.50.2000">
    <property type="entry name" value="Glycogen Phosphorylase B"/>
    <property type="match status" value="1"/>
</dbReference>
<evidence type="ECO:0000259" key="5">
    <source>
        <dbReference type="Pfam" id="PF04101"/>
    </source>
</evidence>
<gene>
    <name evidence="7" type="ORF">CHM34_13725</name>
</gene>
<evidence type="ECO:0000313" key="7">
    <source>
        <dbReference type="EMBL" id="OYD06987.1"/>
    </source>
</evidence>
<keyword evidence="4" id="KW-0808">Transferase</keyword>
<dbReference type="PANTHER" id="PTHR43025">
    <property type="entry name" value="MONOGALACTOSYLDIACYLGLYCEROL SYNTHASE"/>
    <property type="match status" value="1"/>
</dbReference>
<accession>A0A235B518</accession>